<evidence type="ECO:0000313" key="2">
    <source>
        <dbReference type="EMBL" id="MPC37145.1"/>
    </source>
</evidence>
<name>A0A5B7EUQ2_PORTR</name>
<gene>
    <name evidence="2" type="ORF">E2C01_030619</name>
</gene>
<protein>
    <recommendedName>
        <fullName evidence="1">Integrase catalytic domain-containing protein</fullName>
    </recommendedName>
</protein>
<dbReference type="GO" id="GO:0015074">
    <property type="term" value="P:DNA integration"/>
    <property type="evidence" value="ECO:0007669"/>
    <property type="project" value="InterPro"/>
</dbReference>
<dbReference type="InterPro" id="IPR001584">
    <property type="entry name" value="Integrase_cat-core"/>
</dbReference>
<accession>A0A5B7EUQ2</accession>
<dbReference type="SUPFAM" id="SSF53098">
    <property type="entry name" value="Ribonuclease H-like"/>
    <property type="match status" value="1"/>
</dbReference>
<dbReference type="InterPro" id="IPR012337">
    <property type="entry name" value="RNaseH-like_sf"/>
</dbReference>
<proteinExistence type="predicted"/>
<comment type="caution">
    <text evidence="2">The sequence shown here is derived from an EMBL/GenBank/DDBJ whole genome shotgun (WGS) entry which is preliminary data.</text>
</comment>
<dbReference type="Gene3D" id="3.30.420.10">
    <property type="entry name" value="Ribonuclease H-like superfamily/Ribonuclease H"/>
    <property type="match status" value="1"/>
</dbReference>
<dbReference type="PROSITE" id="PS50994">
    <property type="entry name" value="INTEGRASE"/>
    <property type="match status" value="1"/>
</dbReference>
<organism evidence="2 3">
    <name type="scientific">Portunus trituberculatus</name>
    <name type="common">Swimming crab</name>
    <name type="synonym">Neptunus trituberculatus</name>
    <dbReference type="NCBI Taxonomy" id="210409"/>
    <lineage>
        <taxon>Eukaryota</taxon>
        <taxon>Metazoa</taxon>
        <taxon>Ecdysozoa</taxon>
        <taxon>Arthropoda</taxon>
        <taxon>Crustacea</taxon>
        <taxon>Multicrustacea</taxon>
        <taxon>Malacostraca</taxon>
        <taxon>Eumalacostraca</taxon>
        <taxon>Eucarida</taxon>
        <taxon>Decapoda</taxon>
        <taxon>Pleocyemata</taxon>
        <taxon>Brachyura</taxon>
        <taxon>Eubrachyura</taxon>
        <taxon>Portunoidea</taxon>
        <taxon>Portunidae</taxon>
        <taxon>Portuninae</taxon>
        <taxon>Portunus</taxon>
    </lineage>
</organism>
<dbReference type="GO" id="GO:0003676">
    <property type="term" value="F:nucleic acid binding"/>
    <property type="evidence" value="ECO:0007669"/>
    <property type="project" value="InterPro"/>
</dbReference>
<evidence type="ECO:0000313" key="3">
    <source>
        <dbReference type="Proteomes" id="UP000324222"/>
    </source>
</evidence>
<dbReference type="Proteomes" id="UP000324222">
    <property type="component" value="Unassembled WGS sequence"/>
</dbReference>
<evidence type="ECO:0000259" key="1">
    <source>
        <dbReference type="PROSITE" id="PS50994"/>
    </source>
</evidence>
<sequence length="122" mass="13720">MNNTKSVKELKQGILLGSFEQLGPQIVNSIQPQKVHHTLEIQNDLPANDQICQILSFKIQAHTHGVIEALEQYVTDIGTLQSIVLDNRGEFTSQAFKDFCQQNLITLYYTTPFHPQGNGIPE</sequence>
<keyword evidence="3" id="KW-1185">Reference proteome</keyword>
<feature type="domain" description="Integrase catalytic" evidence="1">
    <location>
        <begin position="66"/>
        <end position="122"/>
    </location>
</feature>
<reference evidence="2 3" key="1">
    <citation type="submission" date="2019-05" db="EMBL/GenBank/DDBJ databases">
        <title>Another draft genome of Portunus trituberculatus and its Hox gene families provides insights of decapod evolution.</title>
        <authorList>
            <person name="Jeong J.-H."/>
            <person name="Song I."/>
            <person name="Kim S."/>
            <person name="Choi T."/>
            <person name="Kim D."/>
            <person name="Ryu S."/>
            <person name="Kim W."/>
        </authorList>
    </citation>
    <scope>NUCLEOTIDE SEQUENCE [LARGE SCALE GENOMIC DNA]</scope>
    <source>
        <tissue evidence="2">Muscle</tissue>
    </source>
</reference>
<dbReference type="InterPro" id="IPR036397">
    <property type="entry name" value="RNaseH_sf"/>
</dbReference>
<dbReference type="EMBL" id="VSRR010003700">
    <property type="protein sequence ID" value="MPC37145.1"/>
    <property type="molecule type" value="Genomic_DNA"/>
</dbReference>
<dbReference type="AlphaFoldDB" id="A0A5B7EUQ2"/>